<evidence type="ECO:0000313" key="2">
    <source>
        <dbReference type="EMBL" id="ASP37474.1"/>
    </source>
</evidence>
<evidence type="ECO:0000259" key="1">
    <source>
        <dbReference type="PROSITE" id="PS51186"/>
    </source>
</evidence>
<dbReference type="SUPFAM" id="SSF55729">
    <property type="entry name" value="Acyl-CoA N-acyltransferases (Nat)"/>
    <property type="match status" value="1"/>
</dbReference>
<dbReference type="KEGG" id="bsan:CHH28_01735"/>
<dbReference type="Pfam" id="PF12568">
    <property type="entry name" value="PanZ"/>
    <property type="match status" value="1"/>
</dbReference>
<dbReference type="Proteomes" id="UP000202440">
    <property type="component" value="Chromosome"/>
</dbReference>
<dbReference type="InterPro" id="IPR000182">
    <property type="entry name" value="GNAT_dom"/>
</dbReference>
<dbReference type="InterPro" id="IPR016181">
    <property type="entry name" value="Acyl_CoA_acyltransferase"/>
</dbReference>
<proteinExistence type="predicted"/>
<dbReference type="GO" id="GO:0016747">
    <property type="term" value="F:acyltransferase activity, transferring groups other than amino-acyl groups"/>
    <property type="evidence" value="ECO:0007669"/>
    <property type="project" value="InterPro"/>
</dbReference>
<sequence length="139" mass="15796">MPVRLEHIRTPSAQDWIDLGKIHADTQPLGLKMDSTALGDWLQQPNHWLLAGRFNDRIVGCLLAQQQGEVVVLSNAAVRTITQRRGVMHQLLHHVCDWAQHESLALEFHAVPSELEDAVKTRGFLLINNIYRHNNLNKS</sequence>
<accession>A0A222FG48</accession>
<dbReference type="InterPro" id="IPR040448">
    <property type="entry name" value="PanZ_GNAT"/>
</dbReference>
<evidence type="ECO:0000313" key="3">
    <source>
        <dbReference type="Proteomes" id="UP000202440"/>
    </source>
</evidence>
<dbReference type="PROSITE" id="PS51186">
    <property type="entry name" value="GNAT"/>
    <property type="match status" value="1"/>
</dbReference>
<dbReference type="AlphaFoldDB" id="A0A222FG48"/>
<gene>
    <name evidence="2" type="ORF">CHH28_01735</name>
</gene>
<dbReference type="EMBL" id="CP022530">
    <property type="protein sequence ID" value="ASP37474.1"/>
    <property type="molecule type" value="Genomic_DNA"/>
</dbReference>
<dbReference type="Gene3D" id="3.40.630.30">
    <property type="match status" value="1"/>
</dbReference>
<dbReference type="OrthoDB" id="5736859at2"/>
<protein>
    <recommendedName>
        <fullName evidence="1">N-acetyltransferase domain-containing protein</fullName>
    </recommendedName>
</protein>
<dbReference type="RefSeq" id="WP_094058692.1">
    <property type="nucleotide sequence ID" value="NZ_CP022530.1"/>
</dbReference>
<organism evidence="2 3">
    <name type="scientific">Bacterioplanes sanyensis</name>
    <dbReference type="NCBI Taxonomy" id="1249553"/>
    <lineage>
        <taxon>Bacteria</taxon>
        <taxon>Pseudomonadati</taxon>
        <taxon>Pseudomonadota</taxon>
        <taxon>Gammaproteobacteria</taxon>
        <taxon>Oceanospirillales</taxon>
        <taxon>Oceanospirillaceae</taxon>
        <taxon>Bacterioplanes</taxon>
    </lineage>
</organism>
<feature type="domain" description="N-acetyltransferase" evidence="1">
    <location>
        <begin position="6"/>
        <end position="139"/>
    </location>
</feature>
<reference evidence="2 3" key="1">
    <citation type="submission" date="2017-07" db="EMBL/GenBank/DDBJ databases">
        <title>Annotated genome sequence of Bacterioplanes sanyensis isolated from Red Sea.</title>
        <authorList>
            <person name="Rehman Z.U."/>
        </authorList>
    </citation>
    <scope>NUCLEOTIDE SEQUENCE [LARGE SCALE GENOMIC DNA]</scope>
    <source>
        <strain evidence="2 3">NV9</strain>
    </source>
</reference>
<name>A0A222FG48_9GAMM</name>
<keyword evidence="3" id="KW-1185">Reference proteome</keyword>